<dbReference type="Proteomes" id="UP000663882">
    <property type="component" value="Unassembled WGS sequence"/>
</dbReference>
<name>A0A813QV59_9BILA</name>
<dbReference type="PANTHER" id="PTHR47508">
    <property type="entry name" value="SAM DOMAIN-CONTAINING PROTEIN-RELATED"/>
    <property type="match status" value="1"/>
</dbReference>
<evidence type="ECO:0000256" key="1">
    <source>
        <dbReference type="SAM" id="MobiDB-lite"/>
    </source>
</evidence>
<dbReference type="PROSITE" id="PS50104">
    <property type="entry name" value="TIR"/>
    <property type="match status" value="1"/>
</dbReference>
<protein>
    <recommendedName>
        <fullName evidence="7">Death domain-containing protein</fullName>
    </recommendedName>
</protein>
<proteinExistence type="predicted"/>
<dbReference type="Pfam" id="PF00531">
    <property type="entry name" value="Death"/>
    <property type="match status" value="1"/>
</dbReference>
<feature type="region of interest" description="Disordered" evidence="1">
    <location>
        <begin position="1290"/>
        <end position="1323"/>
    </location>
</feature>
<dbReference type="Proteomes" id="UP000663823">
    <property type="component" value="Unassembled WGS sequence"/>
</dbReference>
<evidence type="ECO:0000259" key="2">
    <source>
        <dbReference type="PROSITE" id="PS50017"/>
    </source>
</evidence>
<dbReference type="PANTHER" id="PTHR47508:SF1">
    <property type="entry name" value="NON-SPECIFIC SERINE_THREONINE PROTEIN KINASE"/>
    <property type="match status" value="1"/>
</dbReference>
<dbReference type="InterPro" id="IPR035897">
    <property type="entry name" value="Toll_tir_struct_dom_sf"/>
</dbReference>
<dbReference type="SMART" id="SM00005">
    <property type="entry name" value="DEATH"/>
    <property type="match status" value="1"/>
</dbReference>
<reference evidence="4" key="1">
    <citation type="submission" date="2021-02" db="EMBL/GenBank/DDBJ databases">
        <authorList>
            <person name="Nowell W R."/>
        </authorList>
    </citation>
    <scope>NUCLEOTIDE SEQUENCE</scope>
</reference>
<dbReference type="EMBL" id="CAJNOO010000052">
    <property type="protein sequence ID" value="CAF0772280.1"/>
    <property type="molecule type" value="Genomic_DNA"/>
</dbReference>
<dbReference type="SUPFAM" id="SSF52200">
    <property type="entry name" value="Toll/Interleukin receptor TIR domain"/>
    <property type="match status" value="2"/>
</dbReference>
<evidence type="ECO:0000313" key="6">
    <source>
        <dbReference type="Proteomes" id="UP000663882"/>
    </source>
</evidence>
<dbReference type="EMBL" id="CAJOAX010000173">
    <property type="protein sequence ID" value="CAF3529751.1"/>
    <property type="molecule type" value="Genomic_DNA"/>
</dbReference>
<dbReference type="InterPro" id="IPR011029">
    <property type="entry name" value="DEATH-like_dom_sf"/>
</dbReference>
<evidence type="ECO:0000313" key="4">
    <source>
        <dbReference type="EMBL" id="CAF0772280.1"/>
    </source>
</evidence>
<dbReference type="Gene3D" id="3.40.50.10140">
    <property type="entry name" value="Toll/interleukin-1 receptor homology (TIR) domain"/>
    <property type="match status" value="1"/>
</dbReference>
<gene>
    <name evidence="5" type="ORF">OTI717_LOCUS3253</name>
    <name evidence="4" type="ORF">RFH988_LOCUS2433</name>
</gene>
<accession>A0A813QV59</accession>
<dbReference type="Pfam" id="PF13676">
    <property type="entry name" value="TIR_2"/>
    <property type="match status" value="2"/>
</dbReference>
<dbReference type="InterPro" id="IPR000157">
    <property type="entry name" value="TIR_dom"/>
</dbReference>
<feature type="domain" description="Death" evidence="2">
    <location>
        <begin position="859"/>
        <end position="938"/>
    </location>
</feature>
<sequence length="1323" mass="154788">MDEIIKQLTHDNNLLEQQWSDIFSRIEEASISNDSKLILNALVDYLLTEPIDSLPCLLKYLLITMVIEQLIKKEVSIEINDLINVFIRILDSSRVDQLYLKFLETIYKNFEIGERLCSTPIKTDLIEKILQSLQKKTFVFNSNEDTEKWETFLTQTIFSNSTNDMNILNKQDIIEEMKANFQQFYKHAVQQSQQSSVWLKIATILNESSSKIFTNETSWNMILSDTNLSIENVSSDCITQLIQSYKNDNELIKTGYTKFLTIFERLILVNNYDDAYQLSSNIIIPNLSIIDLEILFCTIIRLCPIVEHRDLFCSRILDSLILALANLQIKKNLAIIVFDLALAILKLCVYDAPDLSYSLLRRNDFYPWQELINGLVDLVKTCISYDIIIENNFFSKLDQLENIIDLIYRKIQAYPIISKVIHPISVEAVLRWSNIQYNGSHHVYRMGNSIMNLIDLRQINEDICMKFIDAIQTRVHCNNEEINNKSRLFFNNMSQHLGEFIMQLKRLSHNIHSKLATLFLSLLDYSFYDEDHNMTFHYVTLISILYRTASCIFNENDARLYEPFLDRMYMNVKDDNETMFHQIWVNFWLIAGVQVQTIAANHIEQFLDHTFNRKDMCLSSLLLTLSVQHTELFYSHFDDLVNILFTDNGQYLTNLFGLFLLIVKKYPEIVSSKHIDYIFSSIETISFSNELCIIIQTLSCVANYHPYLFDRHCGKIICLIIEKQNLLIFECFRNYIISSIIINNKNKANEYKANEYLNILIDILKNKKCSNEIQQDIFYTCLLIGLKYKQLLINRRYDFKVLGSNLIVNYIDNATISELDQTTIKQAQLEIEKIELCINKTKMNIKTEQLNTNNIPSWSYQVSKLLNNPSNNDWRLLSKQLGFSCSEIKHCSMQTNPCMALLNEWFITHTTEEAIYSLIKVLNDIGRHDVEQIIRQEVLKTGQTIPNDLSVDIKRLPPVFLSFHSNEQIRVTKLKDHLEKAGYAGQMYDEQTEINILESLIRGSKVIVCCINILYDRSENCSKVFHLILNMKKPFILLYMEEQTWPSESKLKSILDDFLYIEFYNDTKVNDWPENKFIELLSQIRYHVAPDPDMICEQYHHWFVPRLDNLIFLKSSNEQKQNNSISFNDIPLVVSHPQIIISYQWDCQKDVLNLYKQLTQLGYRIWLNIFQMGGGDSLLDKYNIAIQQSLCLLVCITPKYMKSINCQREISLANTFHKPIIPLLLEETNTWPPPDLILSIFVHKSYIDFRHSNRYDRWTGKQFVLLLAQLKKIIPNVETDKPRHLLEMQRPISASRHSNNNDQRSKRISSAPIIPKSQACSLM</sequence>
<evidence type="ECO:0000313" key="5">
    <source>
        <dbReference type="EMBL" id="CAF3529751.1"/>
    </source>
</evidence>
<organism evidence="4 6">
    <name type="scientific">Rotaria sordida</name>
    <dbReference type="NCBI Taxonomy" id="392033"/>
    <lineage>
        <taxon>Eukaryota</taxon>
        <taxon>Metazoa</taxon>
        <taxon>Spiralia</taxon>
        <taxon>Gnathifera</taxon>
        <taxon>Rotifera</taxon>
        <taxon>Eurotatoria</taxon>
        <taxon>Bdelloidea</taxon>
        <taxon>Philodinida</taxon>
        <taxon>Philodinidae</taxon>
        <taxon>Rotaria</taxon>
    </lineage>
</organism>
<evidence type="ECO:0008006" key="7">
    <source>
        <dbReference type="Google" id="ProtNLM"/>
    </source>
</evidence>
<dbReference type="SUPFAM" id="SSF47986">
    <property type="entry name" value="DEATH domain"/>
    <property type="match status" value="1"/>
</dbReference>
<comment type="caution">
    <text evidence="4">The sequence shown here is derived from an EMBL/GenBank/DDBJ whole genome shotgun (WGS) entry which is preliminary data.</text>
</comment>
<dbReference type="InterPro" id="IPR000488">
    <property type="entry name" value="Death_dom"/>
</dbReference>
<feature type="domain" description="TIR" evidence="3">
    <location>
        <begin position="1135"/>
        <end position="1249"/>
    </location>
</feature>
<dbReference type="OrthoDB" id="6078042at2759"/>
<evidence type="ECO:0000259" key="3">
    <source>
        <dbReference type="PROSITE" id="PS50104"/>
    </source>
</evidence>
<dbReference type="PROSITE" id="PS50017">
    <property type="entry name" value="DEATH_DOMAIN"/>
    <property type="match status" value="1"/>
</dbReference>
<dbReference type="GO" id="GO:0007165">
    <property type="term" value="P:signal transduction"/>
    <property type="evidence" value="ECO:0007669"/>
    <property type="project" value="InterPro"/>
</dbReference>
<dbReference type="Gene3D" id="1.10.533.10">
    <property type="entry name" value="Death Domain, Fas"/>
    <property type="match status" value="1"/>
</dbReference>